<evidence type="ECO:0000313" key="7">
    <source>
        <dbReference type="Proteomes" id="UP001058290"/>
    </source>
</evidence>
<dbReference type="InterPro" id="IPR008816">
    <property type="entry name" value="Gly_zipper_2TM_dom"/>
</dbReference>
<reference evidence="6" key="1">
    <citation type="submission" date="2022-09" db="EMBL/GenBank/DDBJ databases">
        <title>Bacterial diversity in gut of crayfish and pufferfish.</title>
        <authorList>
            <person name="Huang Y."/>
        </authorList>
    </citation>
    <scope>NUCLEOTIDE SEQUENCE</scope>
    <source>
        <strain evidence="6">PR12</strain>
    </source>
</reference>
<organism evidence="6 7">
    <name type="scientific">Comamonas squillarum</name>
    <dbReference type="NCBI Taxonomy" id="2977320"/>
    <lineage>
        <taxon>Bacteria</taxon>
        <taxon>Pseudomonadati</taxon>
        <taxon>Pseudomonadota</taxon>
        <taxon>Betaproteobacteria</taxon>
        <taxon>Burkholderiales</taxon>
        <taxon>Comamonadaceae</taxon>
        <taxon>Comamonas</taxon>
    </lineage>
</organism>
<dbReference type="Pfam" id="PF05433">
    <property type="entry name" value="Rick_17kDa_Anti"/>
    <property type="match status" value="1"/>
</dbReference>
<sequence>MSPSNSSSRSLLQRASKLGLALAATSVLAACVQAPPRYDNRYPQGPAPQQQGSYPQQGGYPQKAPYGMEYGTVGNIEELRSQSRSTSGVGAILGAVVGGVLGNQVGGGFGRMAATAAGVAGGAAAGNALEQSSSSGRSTVSGYRIHINLQNGGQRIFDVPNPGDLRPGDRVQINQGQISRY</sequence>
<feature type="region of interest" description="Disordered" evidence="3">
    <location>
        <begin position="158"/>
        <end position="181"/>
    </location>
</feature>
<feature type="chain" id="PRO_5045818527" evidence="4">
    <location>
        <begin position="30"/>
        <end position="181"/>
    </location>
</feature>
<evidence type="ECO:0000313" key="6">
    <source>
        <dbReference type="EMBL" id="UXC19793.1"/>
    </source>
</evidence>
<name>A0ABY6A0K3_9BURK</name>
<dbReference type="Proteomes" id="UP001058290">
    <property type="component" value="Chromosome"/>
</dbReference>
<keyword evidence="2" id="KW-0472">Membrane</keyword>
<protein>
    <submittedName>
        <fullName evidence="6">Glycine zipper 2TM domain-containing protein</fullName>
    </submittedName>
</protein>
<comment type="subcellular location">
    <subcellularLocation>
        <location evidence="1">Membrane</location>
    </subcellularLocation>
</comment>
<evidence type="ECO:0000256" key="2">
    <source>
        <dbReference type="ARBA" id="ARBA00023136"/>
    </source>
</evidence>
<gene>
    <name evidence="6" type="ORF">N4T19_06715</name>
</gene>
<feature type="compositionally biased region" description="Low complexity" evidence="3">
    <location>
        <begin position="42"/>
        <end position="59"/>
    </location>
</feature>
<dbReference type="PANTHER" id="PTHR35603:SF2">
    <property type="entry name" value="OUTER MEMBRANE LIPOPROTEIN"/>
    <property type="match status" value="1"/>
</dbReference>
<evidence type="ECO:0000256" key="1">
    <source>
        <dbReference type="ARBA" id="ARBA00004370"/>
    </source>
</evidence>
<feature type="domain" description="Glycine zipper 2TM" evidence="5">
    <location>
        <begin position="90"/>
        <end position="129"/>
    </location>
</feature>
<evidence type="ECO:0000256" key="3">
    <source>
        <dbReference type="SAM" id="MobiDB-lite"/>
    </source>
</evidence>
<dbReference type="InterPro" id="IPR051407">
    <property type="entry name" value="Bact_OM_lipoprot/Surf_antigen"/>
</dbReference>
<feature type="region of interest" description="Disordered" evidence="3">
    <location>
        <begin position="39"/>
        <end position="59"/>
    </location>
</feature>
<keyword evidence="4" id="KW-0732">Signal</keyword>
<proteinExistence type="predicted"/>
<evidence type="ECO:0000256" key="4">
    <source>
        <dbReference type="SAM" id="SignalP"/>
    </source>
</evidence>
<feature type="compositionally biased region" description="Polar residues" evidence="3">
    <location>
        <begin position="172"/>
        <end position="181"/>
    </location>
</feature>
<dbReference type="PANTHER" id="PTHR35603">
    <property type="match status" value="1"/>
</dbReference>
<keyword evidence="7" id="KW-1185">Reference proteome</keyword>
<dbReference type="RefSeq" id="WP_260719726.1">
    <property type="nucleotide sequence ID" value="NZ_CP104377.1"/>
</dbReference>
<dbReference type="EMBL" id="CP104377">
    <property type="protein sequence ID" value="UXC19793.1"/>
    <property type="molecule type" value="Genomic_DNA"/>
</dbReference>
<feature type="signal peptide" evidence="4">
    <location>
        <begin position="1"/>
        <end position="29"/>
    </location>
</feature>
<accession>A0ABY6A0K3</accession>
<evidence type="ECO:0000259" key="5">
    <source>
        <dbReference type="Pfam" id="PF05433"/>
    </source>
</evidence>